<accession>A0AAN6DQM3</accession>
<comment type="caution">
    <text evidence="1">The sequence shown here is derived from an EMBL/GenBank/DDBJ whole genome shotgun (WGS) entry which is preliminary data.</text>
</comment>
<dbReference type="AlphaFoldDB" id="A0AAN6DQM3"/>
<dbReference type="Proteomes" id="UP001203852">
    <property type="component" value="Unassembled WGS sequence"/>
</dbReference>
<proteinExistence type="predicted"/>
<organism evidence="1 2">
    <name type="scientific">Exophiala viscosa</name>
    <dbReference type="NCBI Taxonomy" id="2486360"/>
    <lineage>
        <taxon>Eukaryota</taxon>
        <taxon>Fungi</taxon>
        <taxon>Dikarya</taxon>
        <taxon>Ascomycota</taxon>
        <taxon>Pezizomycotina</taxon>
        <taxon>Eurotiomycetes</taxon>
        <taxon>Chaetothyriomycetidae</taxon>
        <taxon>Chaetothyriales</taxon>
        <taxon>Herpotrichiellaceae</taxon>
        <taxon>Exophiala</taxon>
    </lineage>
</organism>
<keyword evidence="2" id="KW-1185">Reference proteome</keyword>
<evidence type="ECO:0000313" key="1">
    <source>
        <dbReference type="EMBL" id="KAI1609544.1"/>
    </source>
</evidence>
<sequence>MTSNVERSEVRGDDRRVVTIAVKPGWHEHSGICRLASVYPSPNMFYIYQLTDVSSALPPLTRYNNTSSIVQLCRKCLSSTATKHNINSSSGPTWHPRQMVRNTRNRAEMRKQLQPKKHELSSQTSTLRRSRPRLMAAITQRQSCSRLSWPISTTWQAAQAFHPHNSSQDPLYVLNHARSPSSLTPSRQARWQQILHNGCKMILVSAPYNKRRHG</sequence>
<gene>
    <name evidence="1" type="ORF">EDD36DRAFT_74242</name>
</gene>
<name>A0AAN6DQM3_9EURO</name>
<dbReference type="EMBL" id="MU404360">
    <property type="protein sequence ID" value="KAI1609544.1"/>
    <property type="molecule type" value="Genomic_DNA"/>
</dbReference>
<protein>
    <submittedName>
        <fullName evidence="1">Uncharacterized protein</fullName>
    </submittedName>
</protein>
<evidence type="ECO:0000313" key="2">
    <source>
        <dbReference type="Proteomes" id="UP001203852"/>
    </source>
</evidence>
<reference evidence="1" key="1">
    <citation type="journal article" date="2022" name="bioRxiv">
        <title>Deciphering the potential niche of two novel black yeast fungi from a biological soil crust based on their genomes, phenotypes, and melanin regulation.</title>
        <authorList>
            <consortium name="DOE Joint Genome Institute"/>
            <person name="Carr E.C."/>
            <person name="Barton Q."/>
            <person name="Grambo S."/>
            <person name="Sullivan M."/>
            <person name="Renfro C.M."/>
            <person name="Kuo A."/>
            <person name="Pangilinan J."/>
            <person name="Lipzen A."/>
            <person name="Keymanesh K."/>
            <person name="Savage E."/>
            <person name="Barry K."/>
            <person name="Grigoriev I.V."/>
            <person name="Riekhof W.R."/>
            <person name="Harris S.S."/>
        </authorList>
    </citation>
    <scope>NUCLEOTIDE SEQUENCE</scope>
    <source>
        <strain evidence="1">JF 03-4F</strain>
    </source>
</reference>